<dbReference type="AlphaFoldDB" id="A0A3S9B1B6"/>
<dbReference type="PANTHER" id="PTHR43072:SF23">
    <property type="entry name" value="UPF0039 PROTEIN C11D3.02C"/>
    <property type="match status" value="1"/>
</dbReference>
<protein>
    <recommendedName>
        <fullName evidence="4 8">L-2,4-diaminobutyric acid acetyltransferase</fullName>
        <shortName evidence="8">DABA acetyltransferase</shortName>
        <ecNumber evidence="3 8">2.3.1.178</ecNumber>
    </recommendedName>
</protein>
<dbReference type="Proteomes" id="UP000268192">
    <property type="component" value="Chromosome"/>
</dbReference>
<accession>A0A3S9B1B6</accession>
<sequence length="184" mass="20946">MTHQTIELSGHRKRPVDGVSFRKPKKSDGADVWRLIAGTGKLDENSMYCNLLQCDHFADTCIIAELNGEIVGWISGYIQPDASKTFFVWQVAVSEKARGRGIAKRMLAELMRRKECAEIERVQTTITKDNDASWALFRSFAKQSGAELQDRPYFREDEHFDGEHDTEHMVTITFEDSVRIAFAA</sequence>
<evidence type="ECO:0000313" key="11">
    <source>
        <dbReference type="Proteomes" id="UP000268192"/>
    </source>
</evidence>
<dbReference type="InterPro" id="IPR000182">
    <property type="entry name" value="GNAT_dom"/>
</dbReference>
<evidence type="ECO:0000256" key="7">
    <source>
        <dbReference type="ARBA" id="ARBA00048924"/>
    </source>
</evidence>
<name>A0A3S9B1B6_9HYPH</name>
<comment type="similarity">
    <text evidence="2 8">Belongs to the acetyltransferase family. EctA subfamily.</text>
</comment>
<dbReference type="PANTHER" id="PTHR43072">
    <property type="entry name" value="N-ACETYLTRANSFERASE"/>
    <property type="match status" value="1"/>
</dbReference>
<dbReference type="Pfam" id="PF00583">
    <property type="entry name" value="Acetyltransf_1"/>
    <property type="match status" value="1"/>
</dbReference>
<evidence type="ECO:0000256" key="8">
    <source>
        <dbReference type="RuleBase" id="RU365045"/>
    </source>
</evidence>
<evidence type="ECO:0000256" key="2">
    <source>
        <dbReference type="ARBA" id="ARBA00010712"/>
    </source>
</evidence>
<comment type="function">
    <text evidence="8">Catalyzes the acetylation of L-2,4-diaminobutyrate (DABA) to gamma-N-acetyl-alpha,gamma-diaminobutyric acid (ADABA) with acetyl coenzyme A.</text>
</comment>
<evidence type="ECO:0000256" key="3">
    <source>
        <dbReference type="ARBA" id="ARBA00012355"/>
    </source>
</evidence>
<evidence type="ECO:0000259" key="9">
    <source>
        <dbReference type="PROSITE" id="PS51186"/>
    </source>
</evidence>
<organism evidence="10 11">
    <name type="scientific">Georhizobium profundi</name>
    <dbReference type="NCBI Taxonomy" id="2341112"/>
    <lineage>
        <taxon>Bacteria</taxon>
        <taxon>Pseudomonadati</taxon>
        <taxon>Pseudomonadota</taxon>
        <taxon>Alphaproteobacteria</taxon>
        <taxon>Hyphomicrobiales</taxon>
        <taxon>Rhizobiaceae</taxon>
        <taxon>Georhizobium</taxon>
    </lineage>
</organism>
<dbReference type="KEGG" id="abaw:D5400_05100"/>
<dbReference type="InterPro" id="IPR016181">
    <property type="entry name" value="Acyl_CoA_acyltransferase"/>
</dbReference>
<dbReference type="UniPathway" id="UPA00067">
    <property type="reaction ID" value="UER00122"/>
</dbReference>
<gene>
    <name evidence="8 10" type="primary">ectA</name>
    <name evidence="10" type="ORF">D5400_05100</name>
</gene>
<dbReference type="RefSeq" id="WP_126008293.1">
    <property type="nucleotide sequence ID" value="NZ_CP032509.1"/>
</dbReference>
<evidence type="ECO:0000256" key="6">
    <source>
        <dbReference type="ARBA" id="ARBA00023315"/>
    </source>
</evidence>
<evidence type="ECO:0000256" key="4">
    <source>
        <dbReference type="ARBA" id="ARBA00017935"/>
    </source>
</evidence>
<dbReference type="GO" id="GO:0033816">
    <property type="term" value="F:diaminobutyrate acetyltransferase activity"/>
    <property type="evidence" value="ECO:0007669"/>
    <property type="project" value="UniProtKB-EC"/>
</dbReference>
<dbReference type="InterPro" id="IPR012772">
    <property type="entry name" value="Ectoine_EctA"/>
</dbReference>
<keyword evidence="11" id="KW-1185">Reference proteome</keyword>
<dbReference type="CDD" id="cd04301">
    <property type="entry name" value="NAT_SF"/>
    <property type="match status" value="1"/>
</dbReference>
<keyword evidence="5 8" id="KW-0808">Transferase</keyword>
<dbReference type="PROSITE" id="PS51186">
    <property type="entry name" value="GNAT"/>
    <property type="match status" value="1"/>
</dbReference>
<dbReference type="SUPFAM" id="SSF55729">
    <property type="entry name" value="Acyl-CoA N-acyltransferases (Nat)"/>
    <property type="match status" value="1"/>
</dbReference>
<evidence type="ECO:0000256" key="1">
    <source>
        <dbReference type="ARBA" id="ARBA00004978"/>
    </source>
</evidence>
<comment type="catalytic activity">
    <reaction evidence="7 8">
        <text>L-2,4-diaminobutanoate + acetyl-CoA = (2S)-4-acetamido-2-aminobutanoate + CoA + H(+)</text>
        <dbReference type="Rhea" id="RHEA:16901"/>
        <dbReference type="ChEBI" id="CHEBI:15378"/>
        <dbReference type="ChEBI" id="CHEBI:57287"/>
        <dbReference type="ChEBI" id="CHEBI:57288"/>
        <dbReference type="ChEBI" id="CHEBI:58761"/>
        <dbReference type="ChEBI" id="CHEBI:58929"/>
        <dbReference type="EC" id="2.3.1.178"/>
    </reaction>
</comment>
<dbReference type="EC" id="2.3.1.178" evidence="3 8"/>
<dbReference type="GO" id="GO:0019491">
    <property type="term" value="P:ectoine biosynthetic process"/>
    <property type="evidence" value="ECO:0007669"/>
    <property type="project" value="UniProtKB-UniPathway"/>
</dbReference>
<dbReference type="Gene3D" id="3.40.630.30">
    <property type="match status" value="1"/>
</dbReference>
<dbReference type="EMBL" id="CP032509">
    <property type="protein sequence ID" value="AZN70736.1"/>
    <property type="molecule type" value="Genomic_DNA"/>
</dbReference>
<comment type="pathway">
    <text evidence="1 8">Amine and polyamine biosynthesis; ectoine biosynthesis; L-ectoine from L-aspartate 4-semialdehyde: step 2/3.</text>
</comment>
<keyword evidence="6 8" id="KW-0012">Acyltransferase</keyword>
<reference evidence="10 11" key="1">
    <citation type="submission" date="2018-09" db="EMBL/GenBank/DDBJ databases">
        <title>Marinorhizobium profundi gen. nov., sp. nov., isolated from a deep-sea sediment sample from the New Britain Trench and proposal of Marinorhizobiaceae fam. nov. in the order Rhizobiales of the class Alphaproteobacteria.</title>
        <authorList>
            <person name="Cao J."/>
        </authorList>
    </citation>
    <scope>NUCLEOTIDE SEQUENCE [LARGE SCALE GENOMIC DNA]</scope>
    <source>
        <strain evidence="10 11">WS11</strain>
    </source>
</reference>
<dbReference type="OrthoDB" id="2436196at2"/>
<dbReference type="NCBIfam" id="TIGR02406">
    <property type="entry name" value="ectoine_EctA"/>
    <property type="match status" value="1"/>
</dbReference>
<feature type="domain" description="N-acetyltransferase" evidence="9">
    <location>
        <begin position="19"/>
        <end position="167"/>
    </location>
</feature>
<evidence type="ECO:0000256" key="5">
    <source>
        <dbReference type="ARBA" id="ARBA00022679"/>
    </source>
</evidence>
<evidence type="ECO:0000313" key="10">
    <source>
        <dbReference type="EMBL" id="AZN70736.1"/>
    </source>
</evidence>
<proteinExistence type="inferred from homology"/>